<proteinExistence type="predicted"/>
<keyword evidence="4" id="KW-1185">Reference proteome</keyword>
<dbReference type="Pfam" id="PF13519">
    <property type="entry name" value="VWA_2"/>
    <property type="match status" value="1"/>
</dbReference>
<name>Q2CHQ2_OCEGH</name>
<gene>
    <name evidence="3" type="ORF">OG2516_02359</name>
</gene>
<dbReference type="AlphaFoldDB" id="Q2CHQ2"/>
<dbReference type="Gene3D" id="3.40.50.410">
    <property type="entry name" value="von Willebrand factor, type A domain"/>
    <property type="match status" value="1"/>
</dbReference>
<dbReference type="eggNOG" id="COG2304">
    <property type="taxonomic scope" value="Bacteria"/>
</dbReference>
<sequence>MRLIAPLLALLLLPFALAAQERPNTILVMDGSGSMWGQIDGVNKIVIAREVVSEILGDFPADQNLGLTVYGHRTRGDCTDIETVVAPATGTAGQIVEVVEGINPRGKTPMTDAIIAAAEALRYTEERATVVLVSDGIETCNPDPCAAARALEQAGIDFTAHVIGFDVTDPDALGQMQCIADETGGTFTTAANAGELSEAMSVVVEPEPVAASVTFEAVLDDGGLLDWPVIWDVWQGDAAQLSEAEGNPLEAELMPGTYLVHAYWVAQEIVQEQSVTLTDAPVQTVQVVFDTPLPTARLDAPDNAPMGSTVMVGWDGPDEPLDNIQVGELNGRYHDFTYTKDGSPVPLIMPATPGTYELRYVLHDSEVIATRMIEVTEAPLSLDAPETVAAGAPFEVTWEGPGQRLDNIQVGPVGGGYSDFRYTSSGNPLTLTAPADPGAYEVRYRFLDRQTILTRPIEVIDIAAALTAPDAAPVGETIDVGWDGPGYRNDYVSVARVGDPGYEGYTYVREGNPLPLTLPAEPGAYELRYVLGEDARVVASRPIVVEQVGAALTLPARAEAGATIDVGWEGPGYRNDYIAVSLPTDDGYVNYTYAREGNPVELELPTEPGDYEVRYVMGQDRVVLARASLEVTAVAADLVAPESAPAGATITVGWSGPGYRNDYIAVSEVGDDGYVNYTYTREGNPLELELPTAPGRYELRYVLGQDRAQLAARPIEVTKVEASLDAPDSAAAGEPITVDWTGPGYRNDYIAVSEVGDDGYVNYTYTREGNPLELELPTEPGQYELRYVLGQDRVPLARRPIEVAAVGATLSAPAEAAAGETVSVEWTGPGYRNDYIAVSEVGEDGYVNYTYTRDGAPAALEMPTEPGRYEIRYYLGQDRRQIASVPITLTPLKVELSAPASAPVGSTLPVTWDGPGYRNDFIAIGPVGDDSYASYAYTRDGNPAEVAVPAQPGQYEVRYYLDQDRRIVTRIPLEVSDIAVRLVFPPEGVAGQTLIVGHDGPDNHNDFIGIGLPGDDGYESYAYTRDGNPLEIDLPEAPGRYEVRYYLREDRRIVGRDTVEVVPDK</sequence>
<evidence type="ECO:0000313" key="3">
    <source>
        <dbReference type="EMBL" id="EAR52242.1"/>
    </source>
</evidence>
<dbReference type="OrthoDB" id="9783818at2"/>
<dbReference type="RefSeq" id="WP_007254002.1">
    <property type="nucleotide sequence ID" value="NZ_CH724107.1"/>
</dbReference>
<protein>
    <submittedName>
        <fullName evidence="3">von Willebrand factor type A domain protein</fullName>
    </submittedName>
</protein>
<dbReference type="STRING" id="314256.OG2516_02359"/>
<accession>Q2CHQ2</accession>
<organism evidence="3 4">
    <name type="scientific">Oceanicola granulosus (strain ATCC BAA-861 / DSM 15982 / KCTC 12143 / HTCC2516)</name>
    <dbReference type="NCBI Taxonomy" id="314256"/>
    <lineage>
        <taxon>Bacteria</taxon>
        <taxon>Pseudomonadati</taxon>
        <taxon>Pseudomonadota</taxon>
        <taxon>Alphaproteobacteria</taxon>
        <taxon>Rhodobacterales</taxon>
        <taxon>Roseobacteraceae</taxon>
        <taxon>Oceanicola</taxon>
    </lineage>
</organism>
<evidence type="ECO:0000259" key="2">
    <source>
        <dbReference type="PROSITE" id="PS50234"/>
    </source>
</evidence>
<dbReference type="InterPro" id="IPR002035">
    <property type="entry name" value="VWF_A"/>
</dbReference>
<dbReference type="Proteomes" id="UP000003635">
    <property type="component" value="Unassembled WGS sequence"/>
</dbReference>
<feature type="signal peptide" evidence="1">
    <location>
        <begin position="1"/>
        <end position="18"/>
    </location>
</feature>
<feature type="chain" id="PRO_5004207305" evidence="1">
    <location>
        <begin position="19"/>
        <end position="1065"/>
    </location>
</feature>
<evidence type="ECO:0000256" key="1">
    <source>
        <dbReference type="SAM" id="SignalP"/>
    </source>
</evidence>
<reference evidence="3 4" key="1">
    <citation type="journal article" date="2010" name="J. Bacteriol.">
        <title>Genome sequences of Oceanicola granulosus HTCC2516(T) and Oceanicola batsensis HTCC2597(TDelta).</title>
        <authorList>
            <person name="Thrash J.C."/>
            <person name="Cho J.C."/>
            <person name="Vergin K.L."/>
            <person name="Giovannoni S.J."/>
        </authorList>
    </citation>
    <scope>NUCLEOTIDE SEQUENCE [LARGE SCALE GENOMIC DNA]</scope>
    <source>
        <strain evidence="4">ATCC BAA-861 / DSM 15982 / KCTC 12143 / HTCC2516</strain>
    </source>
</reference>
<dbReference type="SUPFAM" id="SSF53300">
    <property type="entry name" value="vWA-like"/>
    <property type="match status" value="1"/>
</dbReference>
<dbReference type="PROSITE" id="PS50234">
    <property type="entry name" value="VWFA"/>
    <property type="match status" value="1"/>
</dbReference>
<evidence type="ECO:0000313" key="4">
    <source>
        <dbReference type="Proteomes" id="UP000003635"/>
    </source>
</evidence>
<dbReference type="InterPro" id="IPR036465">
    <property type="entry name" value="vWFA_dom_sf"/>
</dbReference>
<comment type="caution">
    <text evidence="3">The sequence shown here is derived from an EMBL/GenBank/DDBJ whole genome shotgun (WGS) entry which is preliminary data.</text>
</comment>
<feature type="domain" description="VWFA" evidence="2">
    <location>
        <begin position="24"/>
        <end position="203"/>
    </location>
</feature>
<dbReference type="EMBL" id="AAOT01000005">
    <property type="protein sequence ID" value="EAR52242.1"/>
    <property type="molecule type" value="Genomic_DNA"/>
</dbReference>
<dbReference type="SMART" id="SM00327">
    <property type="entry name" value="VWA"/>
    <property type="match status" value="1"/>
</dbReference>
<keyword evidence="1" id="KW-0732">Signal</keyword>
<dbReference type="HOGENOM" id="CLU_005660_0_0_5"/>